<comment type="similarity">
    <text evidence="1">Belongs to the metallophosphoesterase superfamily. YfcE family.</text>
</comment>
<dbReference type="Pfam" id="PF12850">
    <property type="entry name" value="Metallophos_2"/>
    <property type="match status" value="1"/>
</dbReference>
<evidence type="ECO:0000313" key="4">
    <source>
        <dbReference type="Proteomes" id="UP000245086"/>
    </source>
</evidence>
<gene>
    <name evidence="3" type="ORF">PbB2_02524</name>
</gene>
<dbReference type="InterPro" id="IPR011152">
    <property type="entry name" value="Pesterase_MJ0912"/>
</dbReference>
<reference evidence="3 4" key="1">
    <citation type="journal article" date="2018" name="Genome Announc.">
        <title>Draft Genome Sequence of "Candidatus Phycosocius bacilliformis," an Alphaproteobacterial Ectosymbiont of the Hydrocarbon-Producing Green Alga Botryococcus braunii.</title>
        <authorList>
            <person name="Tanabe Y."/>
            <person name="Yamaguchi H."/>
            <person name="Watanabe M.M."/>
        </authorList>
    </citation>
    <scope>NUCLEOTIDE SEQUENCE [LARGE SCALE GENOMIC DNA]</scope>
    <source>
        <strain evidence="3 4">BOTRYCO-2</strain>
    </source>
</reference>
<name>A0A2P2ECP8_9PROT</name>
<dbReference type="AlphaFoldDB" id="A0A2P2ECP8"/>
<dbReference type="Gene3D" id="3.60.21.10">
    <property type="match status" value="1"/>
</dbReference>
<feature type="domain" description="Calcineurin-like phosphoesterase" evidence="2">
    <location>
        <begin position="2"/>
        <end position="156"/>
    </location>
</feature>
<evidence type="ECO:0000256" key="1">
    <source>
        <dbReference type="ARBA" id="ARBA00008950"/>
    </source>
</evidence>
<dbReference type="GO" id="GO:0016791">
    <property type="term" value="F:phosphatase activity"/>
    <property type="evidence" value="ECO:0007669"/>
    <property type="project" value="TreeGrafter"/>
</dbReference>
<dbReference type="GO" id="GO:0005737">
    <property type="term" value="C:cytoplasm"/>
    <property type="evidence" value="ECO:0007669"/>
    <property type="project" value="TreeGrafter"/>
</dbReference>
<comment type="caution">
    <text evidence="3">The sequence shown here is derived from an EMBL/GenBank/DDBJ whole genome shotgun (WGS) entry which is preliminary data.</text>
</comment>
<dbReference type="PANTHER" id="PTHR42850:SF2">
    <property type="entry name" value="BLL5683 PROTEIN"/>
    <property type="match status" value="1"/>
</dbReference>
<dbReference type="OrthoDB" id="9813918at2"/>
<dbReference type="RefSeq" id="WP_108985697.1">
    <property type="nucleotide sequence ID" value="NZ_BFBR01000008.1"/>
</dbReference>
<evidence type="ECO:0000313" key="3">
    <source>
        <dbReference type="EMBL" id="GBF58836.1"/>
    </source>
</evidence>
<proteinExistence type="inferred from homology"/>
<dbReference type="InterPro" id="IPR029052">
    <property type="entry name" value="Metallo-depent_PP-like"/>
</dbReference>
<sequence>MIALFGDIHSNIQALEACLEDAQARGVRHHVFLGDFVGYGGDPSKVLARIRTLVEAGAVAVKGNHDDMACDFDREMNETAASAAKWTRNQLSQAEQLFLDDLPMEVCEEDRLYVHADASAPSKWRYVTDCASAQTSLDGTPCRIVVCGHVHQPAIYGQAADGAMTRFVPHDEAHIPLLSSRRWHVVLPSVGQPRDGNPLAGYGLYDPATRQLQFRRLPYDIDGAAASIRAAGLPARLADRLFVGR</sequence>
<organism evidence="3 4">
    <name type="scientific">Candidatus Phycosocius bacilliformis</name>
    <dbReference type="NCBI Taxonomy" id="1445552"/>
    <lineage>
        <taxon>Bacteria</taxon>
        <taxon>Pseudomonadati</taxon>
        <taxon>Pseudomonadota</taxon>
        <taxon>Alphaproteobacteria</taxon>
        <taxon>Caulobacterales</taxon>
        <taxon>Caulobacterales incertae sedis</taxon>
        <taxon>Candidatus Phycosocius</taxon>
    </lineage>
</organism>
<dbReference type="InterPro" id="IPR024654">
    <property type="entry name" value="Calcineurin-like_PHP_lpxH"/>
</dbReference>
<dbReference type="Proteomes" id="UP000245086">
    <property type="component" value="Unassembled WGS sequence"/>
</dbReference>
<dbReference type="InterPro" id="IPR050126">
    <property type="entry name" value="Ap4A_hydrolase"/>
</dbReference>
<dbReference type="SUPFAM" id="SSF56300">
    <property type="entry name" value="Metallo-dependent phosphatases"/>
    <property type="match status" value="1"/>
</dbReference>
<evidence type="ECO:0000259" key="2">
    <source>
        <dbReference type="Pfam" id="PF12850"/>
    </source>
</evidence>
<protein>
    <recommendedName>
        <fullName evidence="2">Calcineurin-like phosphoesterase domain-containing protein</fullName>
    </recommendedName>
</protein>
<accession>A0A2P2ECP8</accession>
<dbReference type="PANTHER" id="PTHR42850">
    <property type="entry name" value="METALLOPHOSPHOESTERASE"/>
    <property type="match status" value="1"/>
</dbReference>
<dbReference type="PIRSF" id="PIRSF000883">
    <property type="entry name" value="Pesterase_MJ0912"/>
    <property type="match status" value="1"/>
</dbReference>
<dbReference type="EMBL" id="BFBR01000008">
    <property type="protein sequence ID" value="GBF58836.1"/>
    <property type="molecule type" value="Genomic_DNA"/>
</dbReference>
<keyword evidence="4" id="KW-1185">Reference proteome</keyword>